<evidence type="ECO:0000313" key="3">
    <source>
        <dbReference type="Proteomes" id="UP000823637"/>
    </source>
</evidence>
<protein>
    <submittedName>
        <fullName evidence="2">Metallophosphoesterase</fullName>
    </submittedName>
</protein>
<organism evidence="2 3">
    <name type="scientific">Candidatus Enterocola intestinipullorum</name>
    <dbReference type="NCBI Taxonomy" id="2840783"/>
    <lineage>
        <taxon>Bacteria</taxon>
        <taxon>Pseudomonadati</taxon>
        <taxon>Bacteroidota</taxon>
        <taxon>Bacteroidia</taxon>
        <taxon>Bacteroidales</taxon>
        <taxon>Candidatus Enterocola</taxon>
    </lineage>
</organism>
<dbReference type="GO" id="GO:0016787">
    <property type="term" value="F:hydrolase activity"/>
    <property type="evidence" value="ECO:0007669"/>
    <property type="project" value="InterPro"/>
</dbReference>
<proteinExistence type="predicted"/>
<dbReference type="EMBL" id="JADIMR010000078">
    <property type="protein sequence ID" value="MBO8447127.1"/>
    <property type="molecule type" value="Genomic_DNA"/>
</dbReference>
<dbReference type="Gene3D" id="3.60.21.10">
    <property type="match status" value="1"/>
</dbReference>
<reference evidence="2" key="1">
    <citation type="submission" date="2020-10" db="EMBL/GenBank/DDBJ databases">
        <authorList>
            <person name="Gilroy R."/>
        </authorList>
    </citation>
    <scope>NUCLEOTIDE SEQUENCE</scope>
    <source>
        <strain evidence="2">D3-1215</strain>
    </source>
</reference>
<dbReference type="AlphaFoldDB" id="A0A9D9EH04"/>
<dbReference type="Pfam" id="PF00149">
    <property type="entry name" value="Metallophos"/>
    <property type="match status" value="1"/>
</dbReference>
<reference evidence="2" key="2">
    <citation type="journal article" date="2021" name="PeerJ">
        <title>Extensive microbial diversity within the chicken gut microbiome revealed by metagenomics and culture.</title>
        <authorList>
            <person name="Gilroy R."/>
            <person name="Ravi A."/>
            <person name="Getino M."/>
            <person name="Pursley I."/>
            <person name="Horton D.L."/>
            <person name="Alikhan N.F."/>
            <person name="Baker D."/>
            <person name="Gharbi K."/>
            <person name="Hall N."/>
            <person name="Watson M."/>
            <person name="Adriaenssens E.M."/>
            <person name="Foster-Nyarko E."/>
            <person name="Jarju S."/>
            <person name="Secka A."/>
            <person name="Antonio M."/>
            <person name="Oren A."/>
            <person name="Chaudhuri R.R."/>
            <person name="La Ragione R."/>
            <person name="Hildebrand F."/>
            <person name="Pallen M.J."/>
        </authorList>
    </citation>
    <scope>NUCLEOTIDE SEQUENCE</scope>
    <source>
        <strain evidence="2">D3-1215</strain>
    </source>
</reference>
<feature type="domain" description="Calcineurin-like phosphoesterase" evidence="1">
    <location>
        <begin position="4"/>
        <end position="129"/>
    </location>
</feature>
<evidence type="ECO:0000313" key="2">
    <source>
        <dbReference type="EMBL" id="MBO8447127.1"/>
    </source>
</evidence>
<dbReference type="Proteomes" id="UP000823637">
    <property type="component" value="Unassembled WGS sequence"/>
</dbReference>
<gene>
    <name evidence="2" type="ORF">IAC32_05225</name>
</gene>
<sequence length="224" mass="25412">MKDIIVIGDIHGSDLWKDIVEAHKDCMFVFLGDYLDPFQYMSSSYLISNLKQIVELKKSRPGDVVLLLGNHDIHYFVDDSPKASRFDYRLFIPANGIFVENSGLFLNAWQTGNLLFTHAGVSHRWFVEDFKGDLDRPVADQLNHPHDSQIPSMLQVGENRGGPRGKRGGIFWADKAELTDPLHACVQIVGHNRVDEVTELKYDHANSIVFCDCLRNGLYFCVDS</sequence>
<evidence type="ECO:0000259" key="1">
    <source>
        <dbReference type="Pfam" id="PF00149"/>
    </source>
</evidence>
<accession>A0A9D9EH04</accession>
<comment type="caution">
    <text evidence="2">The sequence shown here is derived from an EMBL/GenBank/DDBJ whole genome shotgun (WGS) entry which is preliminary data.</text>
</comment>
<dbReference type="InterPro" id="IPR029052">
    <property type="entry name" value="Metallo-depent_PP-like"/>
</dbReference>
<dbReference type="InterPro" id="IPR004843">
    <property type="entry name" value="Calcineurin-like_PHP"/>
</dbReference>
<name>A0A9D9EH04_9BACT</name>
<dbReference type="SUPFAM" id="SSF56300">
    <property type="entry name" value="Metallo-dependent phosphatases"/>
    <property type="match status" value="1"/>
</dbReference>